<organism evidence="1 2">
    <name type="scientific">Chryseobacterium tagetis</name>
    <dbReference type="NCBI Taxonomy" id="2801334"/>
    <lineage>
        <taxon>Bacteria</taxon>
        <taxon>Pseudomonadati</taxon>
        <taxon>Bacteroidota</taxon>
        <taxon>Flavobacteriia</taxon>
        <taxon>Flavobacteriales</taxon>
        <taxon>Weeksellaceae</taxon>
        <taxon>Chryseobacterium group</taxon>
        <taxon>Chryseobacterium</taxon>
    </lineage>
</organism>
<dbReference type="PROSITE" id="PS51257">
    <property type="entry name" value="PROKAR_LIPOPROTEIN"/>
    <property type="match status" value="1"/>
</dbReference>
<sequence>MKIKITILIMGIIGLLGLFGCNGKTKSTEKLNNKVTFQEQLVIFKQLGFTLNKGVDTSDINRWQGGYKEFEDQPFHLLYQTLGQTIEREPWTPITNKCWDFDLEAIEDHGAYIDIMQNISRITSGELKFENLKDYVDVEEKKAWVSFTCNGDNYKWDLKVNDDWADGDLFDKVQDLADKYKTKGRFTYFNTGGQDFVLGYYSKKDLEQIVQKTNLKIVWLKAKGQIH</sequence>
<name>A0ABS8A600_9FLAO</name>
<dbReference type="EMBL" id="JAERSE020000006">
    <property type="protein sequence ID" value="MCA6069394.1"/>
    <property type="molecule type" value="Genomic_DNA"/>
</dbReference>
<evidence type="ECO:0008006" key="3">
    <source>
        <dbReference type="Google" id="ProtNLM"/>
    </source>
</evidence>
<keyword evidence="2" id="KW-1185">Reference proteome</keyword>
<comment type="caution">
    <text evidence="1">The sequence shown here is derived from an EMBL/GenBank/DDBJ whole genome shotgun (WGS) entry which is preliminary data.</text>
</comment>
<evidence type="ECO:0000313" key="1">
    <source>
        <dbReference type="EMBL" id="MCA6069394.1"/>
    </source>
</evidence>
<protein>
    <recommendedName>
        <fullName evidence="3">Lipoprotein</fullName>
    </recommendedName>
</protein>
<gene>
    <name evidence="1" type="ORF">JI747_019680</name>
</gene>
<proteinExistence type="predicted"/>
<accession>A0ABS8A600</accession>
<dbReference type="Proteomes" id="UP000618240">
    <property type="component" value="Unassembled WGS sequence"/>
</dbReference>
<reference evidence="1 2" key="1">
    <citation type="submission" date="2021-09" db="EMBL/GenBank/DDBJ databases">
        <title>Genome sequencing and assembly of Chryseobacterium sp. RG1.</title>
        <authorList>
            <person name="Chhetri G."/>
        </authorList>
    </citation>
    <scope>NUCLEOTIDE SEQUENCE [LARGE SCALE GENOMIC DNA]</scope>
    <source>
        <strain evidence="1 2">RG1</strain>
    </source>
</reference>
<evidence type="ECO:0000313" key="2">
    <source>
        <dbReference type="Proteomes" id="UP000618240"/>
    </source>
</evidence>